<evidence type="ECO:0000256" key="1">
    <source>
        <dbReference type="ARBA" id="ARBA00023015"/>
    </source>
</evidence>
<dbReference type="SUPFAM" id="SSF46689">
    <property type="entry name" value="Homeodomain-like"/>
    <property type="match status" value="1"/>
</dbReference>
<dbReference type="InterPro" id="IPR009057">
    <property type="entry name" value="Homeodomain-like_sf"/>
</dbReference>
<dbReference type="InterPro" id="IPR001647">
    <property type="entry name" value="HTH_TetR"/>
</dbReference>
<protein>
    <submittedName>
        <fullName evidence="6">Transcriptional regulator, TetR family</fullName>
    </submittedName>
</protein>
<evidence type="ECO:0000256" key="4">
    <source>
        <dbReference type="PROSITE-ProRule" id="PRU00335"/>
    </source>
</evidence>
<keyword evidence="3" id="KW-0804">Transcription</keyword>
<reference evidence="6 7" key="1">
    <citation type="submission" date="2016-11" db="EMBL/GenBank/DDBJ databases">
        <authorList>
            <person name="Jaros S."/>
            <person name="Januszkiewicz K."/>
            <person name="Wedrychowicz H."/>
        </authorList>
    </citation>
    <scope>NUCLEOTIDE SEQUENCE [LARGE SCALE GENOMIC DNA]</scope>
    <source>
        <strain evidence="6 7">DSM 29431</strain>
    </source>
</reference>
<evidence type="ECO:0000313" key="6">
    <source>
        <dbReference type="EMBL" id="SHH94545.1"/>
    </source>
</evidence>
<dbReference type="STRING" id="996342.SAMN05443551_3720"/>
<feature type="DNA-binding region" description="H-T-H motif" evidence="4">
    <location>
        <begin position="57"/>
        <end position="76"/>
    </location>
</feature>
<dbReference type="InterPro" id="IPR025996">
    <property type="entry name" value="MT1864/Rv1816-like_C"/>
</dbReference>
<dbReference type="GO" id="GO:0000976">
    <property type="term" value="F:transcription cis-regulatory region binding"/>
    <property type="evidence" value="ECO:0007669"/>
    <property type="project" value="TreeGrafter"/>
</dbReference>
<dbReference type="EMBL" id="FQXC01000005">
    <property type="protein sequence ID" value="SHH94545.1"/>
    <property type="molecule type" value="Genomic_DNA"/>
</dbReference>
<dbReference type="Gene3D" id="1.10.357.10">
    <property type="entry name" value="Tetracycline Repressor, domain 2"/>
    <property type="match status" value="1"/>
</dbReference>
<evidence type="ECO:0000313" key="7">
    <source>
        <dbReference type="Proteomes" id="UP000184221"/>
    </source>
</evidence>
<dbReference type="Pfam" id="PF13305">
    <property type="entry name" value="TetR_C_33"/>
    <property type="match status" value="1"/>
</dbReference>
<accession>A0A1M5X3X4</accession>
<gene>
    <name evidence="6" type="ORF">SAMN05443551_3720</name>
</gene>
<dbReference type="AlphaFoldDB" id="A0A1M5X3X4"/>
<keyword evidence="2 4" id="KW-0238">DNA-binding</keyword>
<dbReference type="PANTHER" id="PTHR30055">
    <property type="entry name" value="HTH-TYPE TRANSCRIPTIONAL REGULATOR RUTR"/>
    <property type="match status" value="1"/>
</dbReference>
<dbReference type="InterPro" id="IPR036271">
    <property type="entry name" value="Tet_transcr_reg_TetR-rel_C_sf"/>
</dbReference>
<sequence length="224" mass="25398">MLVTLTLTSITLSERHQIMEKLEIDAKRGTYHHGDLRAQLIEATRRLVETKGPDHFSVSEACREAGVSTAAPYKHFKNKGEMLRAVALGGMLRQHQQMMEELEPHPPGSIERIIALGRVYTRFAAAEPGVFRLMFGLSEDHDEHEELVQMGDQIFSDVQKEVAKCFGRNEVTASDINKAFLLWSFVHGLSFLQIDGKLTKTDLQIDHESVLREIAHRVMHDPKD</sequence>
<evidence type="ECO:0000256" key="2">
    <source>
        <dbReference type="ARBA" id="ARBA00023125"/>
    </source>
</evidence>
<evidence type="ECO:0000259" key="5">
    <source>
        <dbReference type="PROSITE" id="PS50977"/>
    </source>
</evidence>
<feature type="domain" description="HTH tetR-type" evidence="5">
    <location>
        <begin position="34"/>
        <end position="94"/>
    </location>
</feature>
<name>A0A1M5X3X4_9RHOB</name>
<dbReference type="GO" id="GO:0003700">
    <property type="term" value="F:DNA-binding transcription factor activity"/>
    <property type="evidence" value="ECO:0007669"/>
    <property type="project" value="TreeGrafter"/>
</dbReference>
<dbReference type="PANTHER" id="PTHR30055:SF220">
    <property type="entry name" value="TETR-FAMILY REGULATORY PROTEIN"/>
    <property type="match status" value="1"/>
</dbReference>
<keyword evidence="7" id="KW-1185">Reference proteome</keyword>
<organism evidence="6 7">
    <name type="scientific">Marivita hallyeonensis</name>
    <dbReference type="NCBI Taxonomy" id="996342"/>
    <lineage>
        <taxon>Bacteria</taxon>
        <taxon>Pseudomonadati</taxon>
        <taxon>Pseudomonadota</taxon>
        <taxon>Alphaproteobacteria</taxon>
        <taxon>Rhodobacterales</taxon>
        <taxon>Roseobacteraceae</taxon>
        <taxon>Marivita</taxon>
    </lineage>
</organism>
<dbReference type="InterPro" id="IPR050109">
    <property type="entry name" value="HTH-type_TetR-like_transc_reg"/>
</dbReference>
<dbReference type="Pfam" id="PF00440">
    <property type="entry name" value="TetR_N"/>
    <property type="match status" value="1"/>
</dbReference>
<proteinExistence type="predicted"/>
<dbReference type="SUPFAM" id="SSF48498">
    <property type="entry name" value="Tetracyclin repressor-like, C-terminal domain"/>
    <property type="match status" value="1"/>
</dbReference>
<evidence type="ECO:0000256" key="3">
    <source>
        <dbReference type="ARBA" id="ARBA00023163"/>
    </source>
</evidence>
<dbReference type="PROSITE" id="PS50977">
    <property type="entry name" value="HTH_TETR_2"/>
    <property type="match status" value="1"/>
</dbReference>
<keyword evidence="1" id="KW-0805">Transcription regulation</keyword>
<dbReference type="Proteomes" id="UP000184221">
    <property type="component" value="Unassembled WGS sequence"/>
</dbReference>